<organism evidence="4 5">
    <name type="scientific">Streptomyces liliifuscus</name>
    <dbReference type="NCBI Taxonomy" id="2797636"/>
    <lineage>
        <taxon>Bacteria</taxon>
        <taxon>Bacillati</taxon>
        <taxon>Actinomycetota</taxon>
        <taxon>Actinomycetes</taxon>
        <taxon>Kitasatosporales</taxon>
        <taxon>Streptomycetaceae</taxon>
        <taxon>Streptomyces</taxon>
    </lineage>
</organism>
<feature type="domain" description="Tail specific protease" evidence="3">
    <location>
        <begin position="231"/>
        <end position="436"/>
    </location>
</feature>
<dbReference type="KEGG" id="slf:JEQ17_24475"/>
<gene>
    <name evidence="4" type="ORF">JEQ17_24475</name>
</gene>
<dbReference type="Pfam" id="PF14684">
    <property type="entry name" value="Tricorn_C1"/>
    <property type="match status" value="1"/>
</dbReference>
<evidence type="ECO:0000313" key="5">
    <source>
        <dbReference type="Proteomes" id="UP000595636"/>
    </source>
</evidence>
<dbReference type="RefSeq" id="WP_200397213.1">
    <property type="nucleotide sequence ID" value="NZ_CP066831.1"/>
</dbReference>
<dbReference type="GO" id="GO:0006508">
    <property type="term" value="P:proteolysis"/>
    <property type="evidence" value="ECO:0007669"/>
    <property type="project" value="InterPro"/>
</dbReference>
<proteinExistence type="predicted"/>
<sequence length="465" mass="50780">MHSRILTVALAASAVLTLTGVATPASATAGRAAPSLEGVWRMDGYGTAVAVSGRRLTTYDTTAVSCLPGTMKGEQRGHTAPDGSRRFPVFGGAVDVTVTPRGDDTARLRIASSAGIRTLHRIAALPGRCAKRPAADPRAVFDVFWRTYAENYPFFAAKHIDWQAVRDRYRPRVGKDTTDDELFAVLREMIEPLHDAHTSLSDGKDREFGGLRPDTPPHGPEDLARIDTAVTKAVGVPLRQYANGALSFARLPEGTGYLRITRFVGYTDEESYAKWEAELDAALDRIPWQKLPGLILDVRLNGGGADPLALRVVSRLTDRPYTAYTKYARNDPRDPTRFTPGQPVTVRPHHGPRFAGPVAVLTGPLAVSAAETFTQALMARSPEPVRIGQNTQGVFSDTMDRTLPNGWTFALPNEEFRTADGTTFDGSGIPPHHRTPVFTEEEFEQGRDSALTKARELLRRRDGQA</sequence>
<evidence type="ECO:0000256" key="1">
    <source>
        <dbReference type="SAM" id="MobiDB-lite"/>
    </source>
</evidence>
<keyword evidence="2" id="KW-0732">Signal</keyword>
<feature type="region of interest" description="Disordered" evidence="1">
    <location>
        <begin position="201"/>
        <end position="221"/>
    </location>
</feature>
<dbReference type="PANTHER" id="PTHR11261">
    <property type="entry name" value="INTERPHOTORECEPTOR RETINOID-BINDING PROTEIN"/>
    <property type="match status" value="1"/>
</dbReference>
<evidence type="ECO:0000256" key="2">
    <source>
        <dbReference type="SAM" id="SignalP"/>
    </source>
</evidence>
<dbReference type="InterPro" id="IPR029045">
    <property type="entry name" value="ClpP/crotonase-like_dom_sf"/>
</dbReference>
<dbReference type="InterPro" id="IPR005151">
    <property type="entry name" value="Tail-specific_protease"/>
</dbReference>
<reference evidence="4 5" key="1">
    <citation type="submission" date="2020-12" db="EMBL/GenBank/DDBJ databases">
        <title>A novel species.</title>
        <authorList>
            <person name="Li K."/>
        </authorList>
    </citation>
    <scope>NUCLEOTIDE SEQUENCE [LARGE SCALE GENOMIC DNA]</scope>
    <source>
        <strain evidence="4 5">ZYC-3</strain>
    </source>
</reference>
<dbReference type="SMART" id="SM00245">
    <property type="entry name" value="TSPc"/>
    <property type="match status" value="1"/>
</dbReference>
<evidence type="ECO:0000259" key="3">
    <source>
        <dbReference type="SMART" id="SM00245"/>
    </source>
</evidence>
<keyword evidence="5" id="KW-1185">Reference proteome</keyword>
<dbReference type="InterPro" id="IPR028204">
    <property type="entry name" value="Tricorn_C1"/>
</dbReference>
<dbReference type="Gene3D" id="3.90.226.10">
    <property type="entry name" value="2-enoyl-CoA Hydratase, Chain A, domain 1"/>
    <property type="match status" value="1"/>
</dbReference>
<protein>
    <submittedName>
        <fullName evidence="4">S41 family peptidase</fullName>
    </submittedName>
</protein>
<accession>A0A7T7KXL7</accession>
<dbReference type="PANTHER" id="PTHR11261:SF3">
    <property type="entry name" value="RETINOL-BINDING PROTEIN 3"/>
    <property type="match status" value="1"/>
</dbReference>
<evidence type="ECO:0000313" key="4">
    <source>
        <dbReference type="EMBL" id="QQM42276.1"/>
    </source>
</evidence>
<feature type="chain" id="PRO_5032693220" evidence="2">
    <location>
        <begin position="28"/>
        <end position="465"/>
    </location>
</feature>
<dbReference type="GO" id="GO:0008236">
    <property type="term" value="F:serine-type peptidase activity"/>
    <property type="evidence" value="ECO:0007669"/>
    <property type="project" value="InterPro"/>
</dbReference>
<dbReference type="AlphaFoldDB" id="A0A7T7KXL7"/>
<dbReference type="SUPFAM" id="SSF52096">
    <property type="entry name" value="ClpP/crotonase"/>
    <property type="match status" value="1"/>
</dbReference>
<dbReference type="EMBL" id="CP066831">
    <property type="protein sequence ID" value="QQM42276.1"/>
    <property type="molecule type" value="Genomic_DNA"/>
</dbReference>
<dbReference type="Proteomes" id="UP000595636">
    <property type="component" value="Chromosome"/>
</dbReference>
<dbReference type="Gene3D" id="3.30.750.44">
    <property type="match status" value="1"/>
</dbReference>
<name>A0A7T7KXL7_9ACTN</name>
<dbReference type="CDD" id="cd07563">
    <property type="entry name" value="Peptidase_S41_IRBP"/>
    <property type="match status" value="1"/>
</dbReference>
<dbReference type="Pfam" id="PF03572">
    <property type="entry name" value="Peptidase_S41"/>
    <property type="match status" value="1"/>
</dbReference>
<feature type="signal peptide" evidence="2">
    <location>
        <begin position="1"/>
        <end position="27"/>
    </location>
</feature>